<dbReference type="GO" id="GO:0048364">
    <property type="term" value="P:root development"/>
    <property type="evidence" value="ECO:0007669"/>
    <property type="project" value="InterPro"/>
</dbReference>
<evidence type="ECO:0000313" key="2">
    <source>
        <dbReference type="Proteomes" id="UP000187203"/>
    </source>
</evidence>
<dbReference type="STRING" id="93759.A0A1R3GZL4"/>
<dbReference type="PANTHER" id="PTHR35989">
    <property type="entry name" value="MEDIATOR OF RNA POLYMERASE II TRANSCRIPTION SUBUNIT 32"/>
    <property type="match status" value="1"/>
</dbReference>
<dbReference type="GO" id="GO:0006355">
    <property type="term" value="P:regulation of DNA-templated transcription"/>
    <property type="evidence" value="ECO:0007669"/>
    <property type="project" value="InterPro"/>
</dbReference>
<protein>
    <submittedName>
        <fullName evidence="1">Mediator of RNA polymerase II transcription subunit 32-like isoform 3</fullName>
    </submittedName>
</protein>
<dbReference type="PANTHER" id="PTHR35989:SF1">
    <property type="entry name" value="MEDIATOR OF RNA POLYMERASE II TRANSCRIPTION SUBUNIT 32"/>
    <property type="match status" value="1"/>
</dbReference>
<proteinExistence type="predicted"/>
<dbReference type="GO" id="GO:0016592">
    <property type="term" value="C:mediator complex"/>
    <property type="evidence" value="ECO:0007669"/>
    <property type="project" value="InterPro"/>
</dbReference>
<keyword evidence="2" id="KW-1185">Reference proteome</keyword>
<dbReference type="EMBL" id="AWUE01021120">
    <property type="protein sequence ID" value="OMO63446.1"/>
    <property type="molecule type" value="Genomic_DNA"/>
</dbReference>
<dbReference type="OrthoDB" id="782223at2759"/>
<name>A0A1R3GZL4_9ROSI</name>
<evidence type="ECO:0000313" key="1">
    <source>
        <dbReference type="EMBL" id="OMO63446.1"/>
    </source>
</evidence>
<reference evidence="2" key="1">
    <citation type="submission" date="2013-09" db="EMBL/GenBank/DDBJ databases">
        <title>Corchorus olitorius genome sequencing.</title>
        <authorList>
            <person name="Alam M."/>
            <person name="Haque M.S."/>
            <person name="Islam M.S."/>
            <person name="Emdad E.M."/>
            <person name="Islam M.M."/>
            <person name="Ahmed B."/>
            <person name="Halim A."/>
            <person name="Hossen Q.M.M."/>
            <person name="Hossain M.Z."/>
            <person name="Ahmed R."/>
            <person name="Khan M.M."/>
            <person name="Islam R."/>
            <person name="Rashid M.M."/>
            <person name="Khan S.A."/>
            <person name="Rahman M.S."/>
            <person name="Alam M."/>
            <person name="Yahiya A.S."/>
            <person name="Khan M.S."/>
            <person name="Azam M.S."/>
            <person name="Haque T."/>
            <person name="Lashkar M.Z.H."/>
            <person name="Akhand A.I."/>
            <person name="Morshed G."/>
            <person name="Roy S."/>
            <person name="Uddin K.S."/>
            <person name="Rabeya T."/>
            <person name="Hossain A.S."/>
            <person name="Chowdhury A."/>
            <person name="Snigdha A.R."/>
            <person name="Mortoza M.S."/>
            <person name="Matin S.A."/>
            <person name="Hoque S.M.E."/>
            <person name="Islam M.K."/>
            <person name="Roy D.K."/>
            <person name="Haider R."/>
            <person name="Moosa M.M."/>
            <person name="Elias S.M."/>
            <person name="Hasan A.M."/>
            <person name="Jahan S."/>
            <person name="Shafiuddin M."/>
            <person name="Mahmood N."/>
            <person name="Shommy N.S."/>
        </authorList>
    </citation>
    <scope>NUCLEOTIDE SEQUENCE [LARGE SCALE GENOMIC DNA]</scope>
    <source>
        <strain evidence="2">cv. O-4</strain>
    </source>
</reference>
<gene>
    <name evidence="1" type="ORF">COLO4_32440</name>
</gene>
<dbReference type="Proteomes" id="UP000187203">
    <property type="component" value="Unassembled WGS sequence"/>
</dbReference>
<accession>A0A1R3GZL4</accession>
<dbReference type="AlphaFoldDB" id="A0A1R3GZL4"/>
<dbReference type="InterPro" id="IPR033244">
    <property type="entry name" value="MED32"/>
</dbReference>
<sequence length="98" mass="10936">MDNVVDCLSNAYQDFFTAATNVVEAKASTNGERSAATDAALENFKKKWEAFKLACDQANEFVDTLKQSITANTSYPVNEDMIDIFDHAVHVDEDHEEN</sequence>
<organism evidence="1 2">
    <name type="scientific">Corchorus olitorius</name>
    <dbReference type="NCBI Taxonomy" id="93759"/>
    <lineage>
        <taxon>Eukaryota</taxon>
        <taxon>Viridiplantae</taxon>
        <taxon>Streptophyta</taxon>
        <taxon>Embryophyta</taxon>
        <taxon>Tracheophyta</taxon>
        <taxon>Spermatophyta</taxon>
        <taxon>Magnoliopsida</taxon>
        <taxon>eudicotyledons</taxon>
        <taxon>Gunneridae</taxon>
        <taxon>Pentapetalae</taxon>
        <taxon>rosids</taxon>
        <taxon>malvids</taxon>
        <taxon>Malvales</taxon>
        <taxon>Malvaceae</taxon>
        <taxon>Grewioideae</taxon>
        <taxon>Apeibeae</taxon>
        <taxon>Corchorus</taxon>
    </lineage>
</organism>
<comment type="caution">
    <text evidence="1">The sequence shown here is derived from an EMBL/GenBank/DDBJ whole genome shotgun (WGS) entry which is preliminary data.</text>
</comment>
<dbReference type="GO" id="GO:0010150">
    <property type="term" value="P:leaf senescence"/>
    <property type="evidence" value="ECO:0007669"/>
    <property type="project" value="InterPro"/>
</dbReference>
<dbReference type="GO" id="GO:0009631">
    <property type="term" value="P:cold acclimation"/>
    <property type="evidence" value="ECO:0007669"/>
    <property type="project" value="InterPro"/>
</dbReference>